<gene>
    <name evidence="1" type="ORF">PRUPE_5G139300</name>
</gene>
<proteinExistence type="predicted"/>
<dbReference type="AlphaFoldDB" id="A0A251P875"/>
<dbReference type="Gramene" id="ONI07781">
    <property type="protein sequence ID" value="ONI07781"/>
    <property type="gene ID" value="PRUPE_5G139300"/>
</dbReference>
<protein>
    <submittedName>
        <fullName evidence="1">Uncharacterized protein</fullName>
    </submittedName>
</protein>
<dbReference type="Proteomes" id="UP000006882">
    <property type="component" value="Chromosome G5"/>
</dbReference>
<sequence length="75" mass="8588">MYLDCIGHNPRTLIVCPPPVFAVGGFYIHQTGVLSVRRHLERCVCALRIRSGAFENIIQRVDFFAYVDHVSLKRD</sequence>
<accession>A0A251P875</accession>
<name>A0A251P875_PRUPE</name>
<evidence type="ECO:0000313" key="2">
    <source>
        <dbReference type="Proteomes" id="UP000006882"/>
    </source>
</evidence>
<keyword evidence="2" id="KW-1185">Reference proteome</keyword>
<reference evidence="1 2" key="1">
    <citation type="journal article" date="2013" name="Nat. Genet.">
        <title>The high-quality draft genome of peach (Prunus persica) identifies unique patterns of genetic diversity, domestication and genome evolution.</title>
        <authorList>
            <consortium name="International Peach Genome Initiative"/>
            <person name="Verde I."/>
            <person name="Abbott A.G."/>
            <person name="Scalabrin S."/>
            <person name="Jung S."/>
            <person name="Shu S."/>
            <person name="Marroni F."/>
            <person name="Zhebentyayeva T."/>
            <person name="Dettori M.T."/>
            <person name="Grimwood J."/>
            <person name="Cattonaro F."/>
            <person name="Zuccolo A."/>
            <person name="Rossini L."/>
            <person name="Jenkins J."/>
            <person name="Vendramin E."/>
            <person name="Meisel L.A."/>
            <person name="Decroocq V."/>
            <person name="Sosinski B."/>
            <person name="Prochnik S."/>
            <person name="Mitros T."/>
            <person name="Policriti A."/>
            <person name="Cipriani G."/>
            <person name="Dondini L."/>
            <person name="Ficklin S."/>
            <person name="Goodstein D.M."/>
            <person name="Xuan P."/>
            <person name="Del Fabbro C."/>
            <person name="Aramini V."/>
            <person name="Copetti D."/>
            <person name="Gonzalez S."/>
            <person name="Horner D.S."/>
            <person name="Falchi R."/>
            <person name="Lucas S."/>
            <person name="Mica E."/>
            <person name="Maldonado J."/>
            <person name="Lazzari B."/>
            <person name="Bielenberg D."/>
            <person name="Pirona R."/>
            <person name="Miculan M."/>
            <person name="Barakat A."/>
            <person name="Testolin R."/>
            <person name="Stella A."/>
            <person name="Tartarini S."/>
            <person name="Tonutti P."/>
            <person name="Arus P."/>
            <person name="Orellana A."/>
            <person name="Wells C."/>
            <person name="Main D."/>
            <person name="Vizzotto G."/>
            <person name="Silva H."/>
            <person name="Salamini F."/>
            <person name="Schmutz J."/>
            <person name="Morgante M."/>
            <person name="Rokhsar D.S."/>
        </authorList>
    </citation>
    <scope>NUCLEOTIDE SEQUENCE [LARGE SCALE GENOMIC DNA]</scope>
    <source>
        <strain evidence="2">cv. Nemared</strain>
    </source>
</reference>
<organism evidence="1 2">
    <name type="scientific">Prunus persica</name>
    <name type="common">Peach</name>
    <name type="synonym">Amygdalus persica</name>
    <dbReference type="NCBI Taxonomy" id="3760"/>
    <lineage>
        <taxon>Eukaryota</taxon>
        <taxon>Viridiplantae</taxon>
        <taxon>Streptophyta</taxon>
        <taxon>Embryophyta</taxon>
        <taxon>Tracheophyta</taxon>
        <taxon>Spermatophyta</taxon>
        <taxon>Magnoliopsida</taxon>
        <taxon>eudicotyledons</taxon>
        <taxon>Gunneridae</taxon>
        <taxon>Pentapetalae</taxon>
        <taxon>rosids</taxon>
        <taxon>fabids</taxon>
        <taxon>Rosales</taxon>
        <taxon>Rosaceae</taxon>
        <taxon>Amygdaloideae</taxon>
        <taxon>Amygdaleae</taxon>
        <taxon>Prunus</taxon>
    </lineage>
</organism>
<dbReference type="EMBL" id="CM007655">
    <property type="protein sequence ID" value="ONI07781.1"/>
    <property type="molecule type" value="Genomic_DNA"/>
</dbReference>
<evidence type="ECO:0000313" key="1">
    <source>
        <dbReference type="EMBL" id="ONI07781.1"/>
    </source>
</evidence>